<keyword evidence="10 15" id="KW-0067">ATP-binding</keyword>
<evidence type="ECO:0000256" key="10">
    <source>
        <dbReference type="ARBA" id="ARBA00022840"/>
    </source>
</evidence>
<dbReference type="GO" id="GO:0016887">
    <property type="term" value="F:ATP hydrolysis activity"/>
    <property type="evidence" value="ECO:0007669"/>
    <property type="project" value="UniProtKB-UniRule"/>
</dbReference>
<evidence type="ECO:0000313" key="18">
    <source>
        <dbReference type="EMBL" id="KKU24004.1"/>
    </source>
</evidence>
<gene>
    <name evidence="15" type="primary">ftsH</name>
    <name evidence="18" type="ORF">UX34_C0008G0003</name>
</gene>
<evidence type="ECO:0000256" key="13">
    <source>
        <dbReference type="ARBA" id="ARBA00023136"/>
    </source>
</evidence>
<comment type="similarity">
    <text evidence="2 15">In the C-terminal section; belongs to the peptidase M41 family.</text>
</comment>
<evidence type="ECO:0000256" key="14">
    <source>
        <dbReference type="ARBA" id="ARBA00061570"/>
    </source>
</evidence>
<dbReference type="FunFam" id="1.20.58.760:FF:000001">
    <property type="entry name" value="ATP-dependent zinc metalloprotease FtsH"/>
    <property type="match status" value="1"/>
</dbReference>
<dbReference type="Pfam" id="PF17862">
    <property type="entry name" value="AAA_lid_3"/>
    <property type="match status" value="1"/>
</dbReference>
<dbReference type="PANTHER" id="PTHR23076:SF97">
    <property type="entry name" value="ATP-DEPENDENT ZINC METALLOPROTEASE YME1L1"/>
    <property type="match status" value="1"/>
</dbReference>
<comment type="caution">
    <text evidence="18">The sequence shown here is derived from an EMBL/GenBank/DDBJ whole genome shotgun (WGS) entry which is preliminary data.</text>
</comment>
<keyword evidence="7 15" id="KW-0547">Nucleotide-binding</keyword>
<keyword evidence="5 15" id="KW-0812">Transmembrane</keyword>
<evidence type="ECO:0000256" key="4">
    <source>
        <dbReference type="ARBA" id="ARBA00022670"/>
    </source>
</evidence>
<dbReference type="PANTHER" id="PTHR23076">
    <property type="entry name" value="METALLOPROTEASE M41 FTSH"/>
    <property type="match status" value="1"/>
</dbReference>
<dbReference type="InterPro" id="IPR003593">
    <property type="entry name" value="AAA+_ATPase"/>
</dbReference>
<dbReference type="PROSITE" id="PS00674">
    <property type="entry name" value="AAA"/>
    <property type="match status" value="1"/>
</dbReference>
<dbReference type="SUPFAM" id="SSF140990">
    <property type="entry name" value="FtsH protease domain-like"/>
    <property type="match status" value="1"/>
</dbReference>
<comment type="cofactor">
    <cofactor evidence="15">
        <name>Zn(2+)</name>
        <dbReference type="ChEBI" id="CHEBI:29105"/>
    </cofactor>
    <text evidence="15">Binds 1 zinc ion per subunit.</text>
</comment>
<dbReference type="GO" id="GO:0030163">
    <property type="term" value="P:protein catabolic process"/>
    <property type="evidence" value="ECO:0007669"/>
    <property type="project" value="UniProtKB-UniRule"/>
</dbReference>
<keyword evidence="12 15" id="KW-0482">Metalloprotease</keyword>
<dbReference type="Pfam" id="PF00004">
    <property type="entry name" value="AAA"/>
    <property type="match status" value="1"/>
</dbReference>
<evidence type="ECO:0000256" key="1">
    <source>
        <dbReference type="ARBA" id="ARBA00004370"/>
    </source>
</evidence>
<dbReference type="GO" id="GO:0005886">
    <property type="term" value="C:plasma membrane"/>
    <property type="evidence" value="ECO:0007669"/>
    <property type="project" value="UniProtKB-SubCell"/>
</dbReference>
<evidence type="ECO:0000256" key="15">
    <source>
        <dbReference type="HAMAP-Rule" id="MF_01458"/>
    </source>
</evidence>
<dbReference type="InterPro" id="IPR000642">
    <property type="entry name" value="Peptidase_M41"/>
</dbReference>
<sequence length="613" mass="67949">MAKEKRFQFKLKINLWTVLLGFFLLLFILPLFFSAVDMKGSSEKLDISQALTDIKEEKVEKILVENERIVLTYKSGEAKYTVKEPNENFSDLLDKADIDPTKVNYSVVDQTLTKVFGEVLSIVLPLGLMAAFFFFILRAQNKGAQDIFSFGRSRAKLFAKGKQSITFNDVAGVEDAKKELEEVVDFLKNPAKYRKIGARTPKGVLLFGPAGVGKTLLARAVAGEAGVPFFSMAGSEFMEMLVGVGASRVRDLFSQAKASAPSIIFIDEIDAIGRQRGKGFMGGHDEREQTLNQILVEMDGFTPNDAVLVIAATNRGDLLDPALLRPGRFDRRVVLDMPDKEGRFAILKIHARGKKFAKGINWGRVSDRTVGFSGADLENMLNEAAILAARDNQTQIEEKDIEEAATKVKLGPAKKKLQTEEDRKITAYHEAGHAIVTHILPKMDPVHRISIVARGMSLGHTLIPPAADRTHETKSRIVEQITAMLGGRAAEEVVFNEMTSGAQNDISQATKLARAMVIEWGMSELGPINLGPEMGLGDFGQLEWYEQSPVSQAMQERVDNEVKKIVDACYKEALKIVKAKRKTLDNVVVKLMEKETLDKEEFEKIVGTKKVVK</sequence>
<evidence type="ECO:0000259" key="17">
    <source>
        <dbReference type="SMART" id="SM00382"/>
    </source>
</evidence>
<evidence type="ECO:0000256" key="2">
    <source>
        <dbReference type="ARBA" id="ARBA00010044"/>
    </source>
</evidence>
<dbReference type="GO" id="GO:0004222">
    <property type="term" value="F:metalloendopeptidase activity"/>
    <property type="evidence" value="ECO:0007669"/>
    <property type="project" value="InterPro"/>
</dbReference>
<dbReference type="Proteomes" id="UP000034643">
    <property type="component" value="Unassembled WGS sequence"/>
</dbReference>
<dbReference type="FunFam" id="1.10.8.60:FF:000001">
    <property type="entry name" value="ATP-dependent zinc metalloprotease FtsH"/>
    <property type="match status" value="1"/>
</dbReference>
<dbReference type="InterPro" id="IPR005936">
    <property type="entry name" value="FtsH"/>
</dbReference>
<comment type="subcellular location">
    <subcellularLocation>
        <location evidence="15">Cell membrane</location>
        <topology evidence="15">Multi-pass membrane protein</topology>
        <orientation evidence="15">Cytoplasmic side</orientation>
    </subcellularLocation>
    <subcellularLocation>
        <location evidence="1">Membrane</location>
    </subcellularLocation>
</comment>
<dbReference type="SMART" id="SM00382">
    <property type="entry name" value="AAA"/>
    <property type="match status" value="1"/>
</dbReference>
<evidence type="ECO:0000256" key="7">
    <source>
        <dbReference type="ARBA" id="ARBA00022741"/>
    </source>
</evidence>
<dbReference type="InterPro" id="IPR041569">
    <property type="entry name" value="AAA_lid_3"/>
</dbReference>
<dbReference type="CDD" id="cd19501">
    <property type="entry name" value="RecA-like_FtsH"/>
    <property type="match status" value="1"/>
</dbReference>
<name>A0A0G1NTI3_9BACT</name>
<evidence type="ECO:0000256" key="3">
    <source>
        <dbReference type="ARBA" id="ARBA00022475"/>
    </source>
</evidence>
<protein>
    <recommendedName>
        <fullName evidence="15">ATP-dependent zinc metalloprotease FtsH</fullName>
        <ecNumber evidence="15">3.4.24.-</ecNumber>
    </recommendedName>
</protein>
<feature type="binding site" evidence="15">
    <location>
        <position position="429"/>
    </location>
    <ligand>
        <name>Zn(2+)</name>
        <dbReference type="ChEBI" id="CHEBI:29105"/>
        <note>catalytic</note>
    </ligand>
</feature>
<feature type="binding site" evidence="15">
    <location>
        <position position="433"/>
    </location>
    <ligand>
        <name>Zn(2+)</name>
        <dbReference type="ChEBI" id="CHEBI:29105"/>
        <note>catalytic</note>
    </ligand>
</feature>
<evidence type="ECO:0000313" key="19">
    <source>
        <dbReference type="Proteomes" id="UP000034643"/>
    </source>
</evidence>
<evidence type="ECO:0000256" key="5">
    <source>
        <dbReference type="ARBA" id="ARBA00022692"/>
    </source>
</evidence>
<dbReference type="InterPro" id="IPR003960">
    <property type="entry name" value="ATPase_AAA_CS"/>
</dbReference>
<keyword evidence="8 15" id="KW-0378">Hydrolase</keyword>
<feature type="binding site" evidence="15">
    <location>
        <position position="505"/>
    </location>
    <ligand>
        <name>Zn(2+)</name>
        <dbReference type="ChEBI" id="CHEBI:29105"/>
        <note>catalytic</note>
    </ligand>
</feature>
<dbReference type="HAMAP" id="MF_01458">
    <property type="entry name" value="FtsH"/>
    <property type="match status" value="1"/>
</dbReference>
<organism evidence="18 19">
    <name type="scientific">Candidatus Woesebacteria bacterium GW2011_GWF1_46_13</name>
    <dbReference type="NCBI Taxonomy" id="1618602"/>
    <lineage>
        <taxon>Bacteria</taxon>
        <taxon>Candidatus Woeseibacteriota</taxon>
    </lineage>
</organism>
<dbReference type="InterPro" id="IPR003959">
    <property type="entry name" value="ATPase_AAA_core"/>
</dbReference>
<evidence type="ECO:0000256" key="6">
    <source>
        <dbReference type="ARBA" id="ARBA00022723"/>
    </source>
</evidence>
<dbReference type="GO" id="GO:0005524">
    <property type="term" value="F:ATP binding"/>
    <property type="evidence" value="ECO:0007669"/>
    <property type="project" value="UniProtKB-UniRule"/>
</dbReference>
<reference evidence="18 19" key="1">
    <citation type="journal article" date="2015" name="Nature">
        <title>rRNA introns, odd ribosomes, and small enigmatic genomes across a large radiation of phyla.</title>
        <authorList>
            <person name="Brown C.T."/>
            <person name="Hug L.A."/>
            <person name="Thomas B.C."/>
            <person name="Sharon I."/>
            <person name="Castelle C.J."/>
            <person name="Singh A."/>
            <person name="Wilkins M.J."/>
            <person name="Williams K.H."/>
            <person name="Banfield J.F."/>
        </authorList>
    </citation>
    <scope>NUCLEOTIDE SEQUENCE [LARGE SCALE GENOMIC DNA]</scope>
</reference>
<dbReference type="InterPro" id="IPR027417">
    <property type="entry name" value="P-loop_NTPase"/>
</dbReference>
<feature type="active site" evidence="15">
    <location>
        <position position="430"/>
    </location>
</feature>
<dbReference type="Pfam" id="PF06480">
    <property type="entry name" value="FtsH_ext"/>
    <property type="match status" value="1"/>
</dbReference>
<dbReference type="Gene3D" id="1.20.58.760">
    <property type="entry name" value="Peptidase M41"/>
    <property type="match status" value="1"/>
</dbReference>
<feature type="transmembrane region" description="Helical" evidence="15">
    <location>
        <begin position="115"/>
        <end position="137"/>
    </location>
</feature>
<dbReference type="NCBIfam" id="TIGR01241">
    <property type="entry name" value="FtsH_fam"/>
    <property type="match status" value="1"/>
</dbReference>
<keyword evidence="6 15" id="KW-0479">Metal-binding</keyword>
<keyword evidence="9 15" id="KW-0862">Zinc</keyword>
<proteinExistence type="inferred from homology"/>
<dbReference type="InterPro" id="IPR011546">
    <property type="entry name" value="Pept_M41_FtsH_extracell"/>
</dbReference>
<accession>A0A0G1NTI3</accession>
<feature type="transmembrane region" description="Helical" evidence="15">
    <location>
        <begin position="13"/>
        <end position="33"/>
    </location>
</feature>
<comment type="similarity">
    <text evidence="14 15">In the central section; belongs to the AAA ATPase family.</text>
</comment>
<dbReference type="EMBL" id="LCLV01000008">
    <property type="protein sequence ID" value="KKU24004.1"/>
    <property type="molecule type" value="Genomic_DNA"/>
</dbReference>
<keyword evidence="11 15" id="KW-1133">Transmembrane helix</keyword>
<dbReference type="EC" id="3.4.24.-" evidence="15"/>
<evidence type="ECO:0000256" key="8">
    <source>
        <dbReference type="ARBA" id="ARBA00022801"/>
    </source>
</evidence>
<comment type="similarity">
    <text evidence="16">Belongs to the AAA ATPase family.</text>
</comment>
<comment type="subunit">
    <text evidence="15">Homohexamer.</text>
</comment>
<dbReference type="Gene3D" id="3.40.50.300">
    <property type="entry name" value="P-loop containing nucleotide triphosphate hydrolases"/>
    <property type="match status" value="1"/>
</dbReference>
<evidence type="ECO:0000256" key="9">
    <source>
        <dbReference type="ARBA" id="ARBA00022833"/>
    </source>
</evidence>
<keyword evidence="3 15" id="KW-1003">Cell membrane</keyword>
<dbReference type="Pfam" id="PF01434">
    <property type="entry name" value="Peptidase_M41"/>
    <property type="match status" value="1"/>
</dbReference>
<dbReference type="GO" id="GO:0006508">
    <property type="term" value="P:proteolysis"/>
    <property type="evidence" value="ECO:0007669"/>
    <property type="project" value="UniProtKB-KW"/>
</dbReference>
<dbReference type="GO" id="GO:0008270">
    <property type="term" value="F:zinc ion binding"/>
    <property type="evidence" value="ECO:0007669"/>
    <property type="project" value="UniProtKB-UniRule"/>
</dbReference>
<keyword evidence="13 15" id="KW-0472">Membrane</keyword>
<comment type="function">
    <text evidence="15">Acts as a processive, ATP-dependent zinc metallopeptidase for both cytoplasmic and membrane proteins. Plays a role in the quality control of integral membrane proteins.</text>
</comment>
<evidence type="ECO:0000256" key="12">
    <source>
        <dbReference type="ARBA" id="ARBA00023049"/>
    </source>
</evidence>
<dbReference type="GO" id="GO:0004176">
    <property type="term" value="F:ATP-dependent peptidase activity"/>
    <property type="evidence" value="ECO:0007669"/>
    <property type="project" value="InterPro"/>
</dbReference>
<dbReference type="Gene3D" id="1.10.8.60">
    <property type="match status" value="1"/>
</dbReference>
<feature type="domain" description="AAA+ ATPase" evidence="17">
    <location>
        <begin position="200"/>
        <end position="339"/>
    </location>
</feature>
<dbReference type="AlphaFoldDB" id="A0A0G1NTI3"/>
<dbReference type="SUPFAM" id="SSF52540">
    <property type="entry name" value="P-loop containing nucleoside triphosphate hydrolases"/>
    <property type="match status" value="1"/>
</dbReference>
<dbReference type="InterPro" id="IPR037219">
    <property type="entry name" value="Peptidase_M41-like"/>
</dbReference>
<dbReference type="FunFam" id="3.40.50.300:FF:000001">
    <property type="entry name" value="ATP-dependent zinc metalloprotease FtsH"/>
    <property type="match status" value="1"/>
</dbReference>
<dbReference type="PATRIC" id="fig|1618602.3.peg.283"/>
<evidence type="ECO:0000256" key="11">
    <source>
        <dbReference type="ARBA" id="ARBA00022989"/>
    </source>
</evidence>
<keyword evidence="4 15" id="KW-0645">Protease</keyword>
<evidence type="ECO:0000256" key="16">
    <source>
        <dbReference type="RuleBase" id="RU003651"/>
    </source>
</evidence>
<comment type="caution">
    <text evidence="15">Lacks conserved residue(s) required for the propagation of feature annotation.</text>
</comment>